<protein>
    <recommendedName>
        <fullName evidence="3">F-box domain-containing protein</fullName>
    </recommendedName>
</protein>
<comment type="caution">
    <text evidence="1">The sequence shown here is derived from an EMBL/GenBank/DDBJ whole genome shotgun (WGS) entry which is preliminary data.</text>
</comment>
<dbReference type="Proteomes" id="UP001243330">
    <property type="component" value="Unassembled WGS sequence"/>
</dbReference>
<reference evidence="1" key="1">
    <citation type="submission" date="2023-01" db="EMBL/GenBank/DDBJ databases">
        <title>Colletotrichum chrysophilum M932 genome sequence.</title>
        <authorList>
            <person name="Baroncelli R."/>
        </authorList>
    </citation>
    <scope>NUCLEOTIDE SEQUENCE</scope>
    <source>
        <strain evidence="1">M932</strain>
    </source>
</reference>
<proteinExistence type="predicted"/>
<keyword evidence="2" id="KW-1185">Reference proteome</keyword>
<evidence type="ECO:0008006" key="3">
    <source>
        <dbReference type="Google" id="ProtNLM"/>
    </source>
</evidence>
<evidence type="ECO:0000313" key="1">
    <source>
        <dbReference type="EMBL" id="KAK1839397.1"/>
    </source>
</evidence>
<evidence type="ECO:0000313" key="2">
    <source>
        <dbReference type="Proteomes" id="UP001243330"/>
    </source>
</evidence>
<dbReference type="AlphaFoldDB" id="A0AAD9A157"/>
<dbReference type="EMBL" id="JAQOWY010000679">
    <property type="protein sequence ID" value="KAK1839397.1"/>
    <property type="molecule type" value="Genomic_DNA"/>
</dbReference>
<gene>
    <name evidence="1" type="ORF">CCHR01_17983</name>
</gene>
<name>A0AAD9A157_9PEZI</name>
<sequence length="234" mass="26748">MKQLDDTAQAEPLNTVDIQRSRLVRLSTEILLEIAKFFEWHDKFLFSHTCKRAKKVIGTDMKDWDNLFELKRPSRVMSKAARVFLAGLAWKMPHYWQGVAEPQVSLPMGLVFLSWGRYSNSSSSPLGFHYNLITAFEERGTPVKGYCKYCLLDYTLVATADSFIVESWQSLGRYDRPQDALTDEPLDLKDLPLEDRPWMLFPGRMITPRSGVALMGGELVYHQPGSARDAYMSG</sequence>
<accession>A0AAD9A157</accession>
<organism evidence="1 2">
    <name type="scientific">Colletotrichum chrysophilum</name>
    <dbReference type="NCBI Taxonomy" id="1836956"/>
    <lineage>
        <taxon>Eukaryota</taxon>
        <taxon>Fungi</taxon>
        <taxon>Dikarya</taxon>
        <taxon>Ascomycota</taxon>
        <taxon>Pezizomycotina</taxon>
        <taxon>Sordariomycetes</taxon>
        <taxon>Hypocreomycetidae</taxon>
        <taxon>Glomerellales</taxon>
        <taxon>Glomerellaceae</taxon>
        <taxon>Colletotrichum</taxon>
        <taxon>Colletotrichum gloeosporioides species complex</taxon>
    </lineage>
</organism>